<gene>
    <name evidence="5" type="ORF">K2173_021442</name>
</gene>
<proteinExistence type="inferred from homology"/>
<feature type="coiled-coil region" evidence="3">
    <location>
        <begin position="84"/>
        <end position="139"/>
    </location>
</feature>
<dbReference type="GO" id="GO:0009903">
    <property type="term" value="P:chloroplast avoidance movement"/>
    <property type="evidence" value="ECO:0007669"/>
    <property type="project" value="TreeGrafter"/>
</dbReference>
<organism evidence="5 6">
    <name type="scientific">Erythroxylum novogranatense</name>
    <dbReference type="NCBI Taxonomy" id="1862640"/>
    <lineage>
        <taxon>Eukaryota</taxon>
        <taxon>Viridiplantae</taxon>
        <taxon>Streptophyta</taxon>
        <taxon>Embryophyta</taxon>
        <taxon>Tracheophyta</taxon>
        <taxon>Spermatophyta</taxon>
        <taxon>Magnoliopsida</taxon>
        <taxon>eudicotyledons</taxon>
        <taxon>Gunneridae</taxon>
        <taxon>Pentapetalae</taxon>
        <taxon>rosids</taxon>
        <taxon>fabids</taxon>
        <taxon>Malpighiales</taxon>
        <taxon>Erythroxylaceae</taxon>
        <taxon>Erythroxylum</taxon>
    </lineage>
</organism>
<evidence type="ECO:0000256" key="2">
    <source>
        <dbReference type="ARBA" id="ARBA00023054"/>
    </source>
</evidence>
<evidence type="ECO:0008006" key="7">
    <source>
        <dbReference type="Google" id="ProtNLM"/>
    </source>
</evidence>
<evidence type="ECO:0000256" key="1">
    <source>
        <dbReference type="ARBA" id="ARBA00005485"/>
    </source>
</evidence>
<dbReference type="GO" id="GO:0009904">
    <property type="term" value="P:chloroplast accumulation movement"/>
    <property type="evidence" value="ECO:0007669"/>
    <property type="project" value="TreeGrafter"/>
</dbReference>
<name>A0AAV8TXA0_9ROSI</name>
<keyword evidence="6" id="KW-1185">Reference proteome</keyword>
<evidence type="ECO:0000256" key="4">
    <source>
        <dbReference type="SAM" id="MobiDB-lite"/>
    </source>
</evidence>
<keyword evidence="2 3" id="KW-0175">Coiled coil</keyword>
<feature type="compositionally biased region" description="Basic and acidic residues" evidence="4">
    <location>
        <begin position="1"/>
        <end position="12"/>
    </location>
</feature>
<dbReference type="PANTHER" id="PTHR32054">
    <property type="entry name" value="HEAVY CHAIN, PUTATIVE, EXPRESSED-RELATED-RELATED"/>
    <property type="match status" value="1"/>
</dbReference>
<reference evidence="5 6" key="1">
    <citation type="submission" date="2021-09" db="EMBL/GenBank/DDBJ databases">
        <title>Genomic insights and catalytic innovation underlie evolution of tropane alkaloids biosynthesis.</title>
        <authorList>
            <person name="Wang Y.-J."/>
            <person name="Tian T."/>
            <person name="Huang J.-P."/>
            <person name="Huang S.-X."/>
        </authorList>
    </citation>
    <scope>NUCLEOTIDE SEQUENCE [LARGE SCALE GENOMIC DNA]</scope>
    <source>
        <strain evidence="5">KIB-2018</strain>
        <tissue evidence="5">Leaf</tissue>
    </source>
</reference>
<dbReference type="GO" id="GO:0005829">
    <property type="term" value="C:cytosol"/>
    <property type="evidence" value="ECO:0007669"/>
    <property type="project" value="TreeGrafter"/>
</dbReference>
<dbReference type="AlphaFoldDB" id="A0AAV8TXA0"/>
<dbReference type="PANTHER" id="PTHR32054:SF70">
    <property type="entry name" value="OS07G0620100 PROTEIN"/>
    <property type="match status" value="1"/>
</dbReference>
<evidence type="ECO:0000313" key="6">
    <source>
        <dbReference type="Proteomes" id="UP001159364"/>
    </source>
</evidence>
<dbReference type="EMBL" id="JAIWQS010000003">
    <property type="protein sequence ID" value="KAJ8770795.1"/>
    <property type="molecule type" value="Genomic_DNA"/>
</dbReference>
<protein>
    <recommendedName>
        <fullName evidence="7">WEB family protein</fullName>
    </recommendedName>
</protein>
<feature type="region of interest" description="Disordered" evidence="4">
    <location>
        <begin position="289"/>
        <end position="320"/>
    </location>
</feature>
<comment type="caution">
    <text evidence="5">The sequence shown here is derived from an EMBL/GenBank/DDBJ whole genome shotgun (WGS) entry which is preliminary data.</text>
</comment>
<accession>A0AAV8TXA0</accession>
<comment type="similarity">
    <text evidence="1">Belongs to the WEB family.</text>
</comment>
<feature type="region of interest" description="Disordered" evidence="4">
    <location>
        <begin position="1"/>
        <end position="25"/>
    </location>
</feature>
<evidence type="ECO:0000313" key="5">
    <source>
        <dbReference type="EMBL" id="KAJ8770795.1"/>
    </source>
</evidence>
<sequence>MEPSTEKRRESSMSKTRKSSEEFLGDTLQAKMVELIMTQDELKKARDSAVESWLDSAPFIDELEKLQSGLSSAKNRTSVSNIVISELESQMEDSRKELRTKKEEELKVSKLTNELTQALDQAREDLRTVKRLRDEERVDRSSLKLVLRMRKQTLKTLQLTLRATRLEAEAFAASAASAIQIINISETESAMIEHSREEYYPLKKRAKDEEALAEWRINVSMEQKLAAEARRNLVLTRLRGLKSDGSSMRTVNNEKPMEDEGHEHAIVEEEKKLEEEIIEIVVPKAQTRSNAISNGRNTFRKTRSRNNSGKRLQQKKQKKKKASIFSQLKSFLVRIISKLFK</sequence>
<evidence type="ECO:0000256" key="3">
    <source>
        <dbReference type="SAM" id="Coils"/>
    </source>
</evidence>
<dbReference type="Proteomes" id="UP001159364">
    <property type="component" value="Linkage Group LG03"/>
</dbReference>